<proteinExistence type="predicted"/>
<evidence type="ECO:0008006" key="4">
    <source>
        <dbReference type="Google" id="ProtNLM"/>
    </source>
</evidence>
<keyword evidence="1" id="KW-0812">Transmembrane</keyword>
<organism evidence="2 3">
    <name type="scientific">Gimesia algae</name>
    <dbReference type="NCBI Taxonomy" id="2527971"/>
    <lineage>
        <taxon>Bacteria</taxon>
        <taxon>Pseudomonadati</taxon>
        <taxon>Planctomycetota</taxon>
        <taxon>Planctomycetia</taxon>
        <taxon>Planctomycetales</taxon>
        <taxon>Planctomycetaceae</taxon>
        <taxon>Gimesia</taxon>
    </lineage>
</organism>
<protein>
    <recommendedName>
        <fullName evidence="4">DUF3179 domain-containing protein</fullName>
    </recommendedName>
</protein>
<keyword evidence="3" id="KW-1185">Reference proteome</keyword>
<accession>A0A517VFT1</accession>
<dbReference type="AlphaFoldDB" id="A0A517VFT1"/>
<evidence type="ECO:0000256" key="1">
    <source>
        <dbReference type="SAM" id="Phobius"/>
    </source>
</evidence>
<keyword evidence="1" id="KW-1133">Transmembrane helix</keyword>
<evidence type="ECO:0000313" key="3">
    <source>
        <dbReference type="Proteomes" id="UP000316855"/>
    </source>
</evidence>
<dbReference type="KEGG" id="gax:Pan161_34800"/>
<dbReference type="Proteomes" id="UP000316855">
    <property type="component" value="Chromosome"/>
</dbReference>
<sequence length="398" mass="44967">MIVCRASRYAVDLHKKAPVMDSSHLSEEVTVQDPSNTSFPAAPASDKPSQPALLLIAVSGLLFAGWYAWVNQVYFLSFWHNRPVAALTNKPEFNVQGLMLPNHEIVNARIPKDGIPALTTPDFIQNKDATFMKSHDRVAGVCLEGEARAYPLKILDWHEVVNDQIGETPFIVTYCPLSDSLAVYNGQGTGGKIEFGISGYLFNSNQLLYDRTGSGETDGLWSQMMSQAICGPRVQETLMHLPVELTDWQDWKQRYPDTKVLSPETGFPFEYQSTAYKEYLSNDSLMFEVNRQDLRLPKKTPLLGIWVGDQKRAYPVTAYQHLTEATEWEEELEGKKFTLAYHPEAKSLRVVKAESGLNWMYALWFAWYAFYPDTELYPASESTVTTEAVKPDIKILAD</sequence>
<dbReference type="InterPro" id="IPR021516">
    <property type="entry name" value="DUF3179"/>
</dbReference>
<feature type="transmembrane region" description="Helical" evidence="1">
    <location>
        <begin position="52"/>
        <end position="69"/>
    </location>
</feature>
<dbReference type="EMBL" id="CP036343">
    <property type="protein sequence ID" value="QDT91817.1"/>
    <property type="molecule type" value="Genomic_DNA"/>
</dbReference>
<name>A0A517VFT1_9PLAN</name>
<gene>
    <name evidence="2" type="ORF">Pan161_34800</name>
</gene>
<evidence type="ECO:0000313" key="2">
    <source>
        <dbReference type="EMBL" id="QDT91817.1"/>
    </source>
</evidence>
<dbReference type="Pfam" id="PF11376">
    <property type="entry name" value="DUF3179"/>
    <property type="match status" value="1"/>
</dbReference>
<reference evidence="2 3" key="1">
    <citation type="submission" date="2019-02" db="EMBL/GenBank/DDBJ databases">
        <title>Deep-cultivation of Planctomycetes and their phenomic and genomic characterization uncovers novel biology.</title>
        <authorList>
            <person name="Wiegand S."/>
            <person name="Jogler M."/>
            <person name="Boedeker C."/>
            <person name="Pinto D."/>
            <person name="Vollmers J."/>
            <person name="Rivas-Marin E."/>
            <person name="Kohn T."/>
            <person name="Peeters S.H."/>
            <person name="Heuer A."/>
            <person name="Rast P."/>
            <person name="Oberbeckmann S."/>
            <person name="Bunk B."/>
            <person name="Jeske O."/>
            <person name="Meyerdierks A."/>
            <person name="Storesund J.E."/>
            <person name="Kallscheuer N."/>
            <person name="Luecker S."/>
            <person name="Lage O.M."/>
            <person name="Pohl T."/>
            <person name="Merkel B.J."/>
            <person name="Hornburger P."/>
            <person name="Mueller R.-W."/>
            <person name="Bruemmer F."/>
            <person name="Labrenz M."/>
            <person name="Spormann A.M."/>
            <person name="Op den Camp H."/>
            <person name="Overmann J."/>
            <person name="Amann R."/>
            <person name="Jetten M.S.M."/>
            <person name="Mascher T."/>
            <person name="Medema M.H."/>
            <person name="Devos D.P."/>
            <person name="Kaster A.-K."/>
            <person name="Ovreas L."/>
            <person name="Rohde M."/>
            <person name="Galperin M.Y."/>
            <person name="Jogler C."/>
        </authorList>
    </citation>
    <scope>NUCLEOTIDE SEQUENCE [LARGE SCALE GENOMIC DNA]</scope>
    <source>
        <strain evidence="2 3">Pan161</strain>
    </source>
</reference>
<keyword evidence="1" id="KW-0472">Membrane</keyword>